<evidence type="ECO:0000313" key="2">
    <source>
        <dbReference type="Proteomes" id="UP000743899"/>
    </source>
</evidence>
<organism evidence="1 2">
    <name type="scientific">Pallidibacillus pasinlerensis</name>
    <dbReference type="NCBI Taxonomy" id="2703818"/>
    <lineage>
        <taxon>Bacteria</taxon>
        <taxon>Bacillati</taxon>
        <taxon>Bacillota</taxon>
        <taxon>Bacilli</taxon>
        <taxon>Bacillales</taxon>
        <taxon>Bacillaceae</taxon>
        <taxon>Pallidibacillus</taxon>
    </lineage>
</organism>
<name>A0ABX0A3X3_9BACI</name>
<dbReference type="NCBIfam" id="NF041239">
    <property type="entry name" value="Moor_selen_rel"/>
    <property type="match status" value="1"/>
</dbReference>
<evidence type="ECO:0000313" key="1">
    <source>
        <dbReference type="EMBL" id="NCU18140.1"/>
    </source>
</evidence>
<gene>
    <name evidence="1" type="ORF">GW534_10475</name>
</gene>
<keyword evidence="2" id="KW-1185">Reference proteome</keyword>
<sequence>MSFKINLDQDVKNWLEKKRKDVLTISRMDITGCCVAHEDIDVNYRAPKFGNYEKIDYDGLEIYVQKNLNFKDNRVDISLTGFGPFKHIFVDGLRRFSS</sequence>
<reference evidence="1 2" key="1">
    <citation type="submission" date="2020-01" db="EMBL/GenBank/DDBJ databases">
        <title>A novel Bacillus sp. from Pasinler.</title>
        <authorList>
            <person name="Adiguzel A."/>
            <person name="Ay H."/>
            <person name="Baltaci M.O."/>
        </authorList>
    </citation>
    <scope>NUCLEOTIDE SEQUENCE [LARGE SCALE GENOMIC DNA]</scope>
    <source>
        <strain evidence="1 2">P1</strain>
    </source>
</reference>
<dbReference type="InterPro" id="IPR049744">
    <property type="entry name" value="CC/Se_fam"/>
</dbReference>
<dbReference type="EMBL" id="JAACYS010000047">
    <property type="protein sequence ID" value="NCU18140.1"/>
    <property type="molecule type" value="Genomic_DNA"/>
</dbReference>
<dbReference type="Proteomes" id="UP000743899">
    <property type="component" value="Unassembled WGS sequence"/>
</dbReference>
<protein>
    <recommendedName>
        <fullName evidence="3">FeS cluster biogenesis domain-containing protein</fullName>
    </recommendedName>
</protein>
<comment type="caution">
    <text evidence="1">The sequence shown here is derived from an EMBL/GenBank/DDBJ whole genome shotgun (WGS) entry which is preliminary data.</text>
</comment>
<proteinExistence type="predicted"/>
<evidence type="ECO:0008006" key="3">
    <source>
        <dbReference type="Google" id="ProtNLM"/>
    </source>
</evidence>
<accession>A0ABX0A3X3</accession>